<organism evidence="9 11">
    <name type="scientific">Ostreococcus tauri</name>
    <name type="common">Marine green alga</name>
    <dbReference type="NCBI Taxonomy" id="70448"/>
    <lineage>
        <taxon>Eukaryota</taxon>
        <taxon>Viridiplantae</taxon>
        <taxon>Chlorophyta</taxon>
        <taxon>Mamiellophyceae</taxon>
        <taxon>Mamiellales</taxon>
        <taxon>Bathycoccaceae</taxon>
        <taxon>Ostreococcus</taxon>
    </lineage>
</organism>
<dbReference type="AlphaFoldDB" id="A0A090M3X6"/>
<proteinExistence type="inferred from homology"/>
<keyword evidence="3" id="KW-0809">Transit peptide</keyword>
<dbReference type="Pfam" id="PF10236">
    <property type="entry name" value="DAP3"/>
    <property type="match status" value="1"/>
</dbReference>
<evidence type="ECO:0000256" key="3">
    <source>
        <dbReference type="ARBA" id="ARBA00022946"/>
    </source>
</evidence>
<keyword evidence="11" id="KW-1185">Reference proteome</keyword>
<dbReference type="GO" id="GO:0003735">
    <property type="term" value="F:structural constituent of ribosome"/>
    <property type="evidence" value="ECO:0007669"/>
    <property type="project" value="TreeGrafter"/>
</dbReference>
<accession>A0A454Y5G7</accession>
<dbReference type="STRING" id="70448.A0A090M3X6"/>
<reference evidence="10" key="3">
    <citation type="submission" date="2017-04" db="EMBL/GenBank/DDBJ databases">
        <title>Population genomics of picophytoplankton unveils novel chromosome hypervariability.</title>
        <authorList>
            <consortium name="DOE Joint Genome Institute"/>
            <person name="Blanc-Mathieu R."/>
            <person name="Krasovec M."/>
            <person name="Hebrard M."/>
            <person name="Yau S."/>
            <person name="Desgranges E."/>
            <person name="Martin J."/>
            <person name="Schackwitz W."/>
            <person name="Kuo A."/>
            <person name="Salin G."/>
            <person name="Donnadieu C."/>
            <person name="Desdevises Y."/>
            <person name="Sanchez-Ferandin S."/>
            <person name="Moreau H."/>
            <person name="Rivals E."/>
            <person name="Grigoriev I.V."/>
            <person name="Grimsley N."/>
            <person name="Eyre-Walker A."/>
            <person name="Piganeau G."/>
        </authorList>
    </citation>
    <scope>NUCLEOTIDE SEQUENCE [LARGE SCALE GENOMIC DNA]</scope>
    <source>
        <strain evidence="10">RCC 1115</strain>
    </source>
</reference>
<evidence type="ECO:0000256" key="4">
    <source>
        <dbReference type="ARBA" id="ARBA00022980"/>
    </source>
</evidence>
<comment type="similarity">
    <text evidence="2">Belongs to the mitochondrion-specific ribosomal protein mS29 family.</text>
</comment>
<dbReference type="PANTHER" id="PTHR12810">
    <property type="entry name" value="MITOCHONDRIAL 28S RIBOSOMAL PROTEIN S29"/>
    <property type="match status" value="1"/>
</dbReference>
<evidence type="ECO:0000256" key="6">
    <source>
        <dbReference type="ARBA" id="ARBA00023274"/>
    </source>
</evidence>
<evidence type="ECO:0000313" key="9">
    <source>
        <dbReference type="EMBL" id="CEF97367.1"/>
    </source>
</evidence>
<dbReference type="InParanoid" id="A0A090M3X6"/>
<dbReference type="Proteomes" id="UP000195557">
    <property type="component" value="Unassembled WGS sequence"/>
</dbReference>
<dbReference type="PANTHER" id="PTHR12810:SF0">
    <property type="entry name" value="SMALL RIBOSOMAL SUBUNIT PROTEIN MS29"/>
    <property type="match status" value="1"/>
</dbReference>
<dbReference type="EMBL" id="CAID01000003">
    <property type="protein sequence ID" value="CEF97367.1"/>
    <property type="molecule type" value="Genomic_DNA"/>
</dbReference>
<dbReference type="EMBL" id="KZ155826">
    <property type="protein sequence ID" value="OUS44150.1"/>
    <property type="molecule type" value="Genomic_DNA"/>
</dbReference>
<comment type="subcellular location">
    <subcellularLocation>
        <location evidence="1">Mitochondrion</location>
    </subcellularLocation>
</comment>
<protein>
    <recommendedName>
        <fullName evidence="7">Small ribosomal subunit protein mS29</fullName>
    </recommendedName>
</protein>
<dbReference type="InterPro" id="IPR019368">
    <property type="entry name" value="Ribosomal_mS29"/>
</dbReference>
<dbReference type="OrthoDB" id="274828at2759"/>
<reference evidence="9 11" key="1">
    <citation type="journal article" date="2006" name="Proc. Natl. Acad. Sci. U.S.A.">
        <title>Genome analysis of the smallest free-living eukaryote Ostreococcus tauri unveils many unique features.</title>
        <authorList>
            <person name="Derelle E."/>
            <person name="Ferraz C."/>
            <person name="Rombauts S."/>
            <person name="Rouze P."/>
            <person name="Worden A.Z."/>
            <person name="Robbens S."/>
            <person name="Partensky F."/>
            <person name="Degroeve S."/>
            <person name="Echeynie S."/>
            <person name="Cooke R."/>
            <person name="Saeys Y."/>
            <person name="Wuyts J."/>
            <person name="Jabbari K."/>
            <person name="Bowler C."/>
            <person name="Panaud O."/>
            <person name="Piegu B."/>
            <person name="Ball S.G."/>
            <person name="Ral J.-P."/>
            <person name="Bouget F.-Y."/>
            <person name="Piganeau G."/>
            <person name="De Baets B."/>
            <person name="Picard A."/>
            <person name="Delseny M."/>
            <person name="Demaille J."/>
            <person name="Van de Peer Y."/>
            <person name="Moreau H."/>
        </authorList>
    </citation>
    <scope>NUCLEOTIDE SEQUENCE [LARGE SCALE GENOMIC DNA]</scope>
    <source>
        <strain evidence="9 11">OTTH0595</strain>
    </source>
</reference>
<evidence type="ECO:0000313" key="10">
    <source>
        <dbReference type="EMBL" id="OUS44150.1"/>
    </source>
</evidence>
<evidence type="ECO:0000256" key="2">
    <source>
        <dbReference type="ARBA" id="ARBA00009863"/>
    </source>
</evidence>
<reference evidence="9" key="2">
    <citation type="journal article" date="2014" name="BMC Genomics">
        <title>An improved genome of the model marine alga Ostreococcus tauri unfolds by assessing Illumina de novo assemblies.</title>
        <authorList>
            <person name="Blanc-Mathieu R."/>
            <person name="Verhelst B."/>
            <person name="Derelle E."/>
            <person name="Rombauts S."/>
            <person name="Bouget F.Y."/>
            <person name="Carre I."/>
            <person name="Chateau A."/>
            <person name="Eyre-Walker A."/>
            <person name="Grimsley N."/>
            <person name="Moreau H."/>
            <person name="Piegu B."/>
            <person name="Rivals E."/>
            <person name="Schackwitz W."/>
            <person name="Van de Peer Y."/>
            <person name="Piganeau G."/>
        </authorList>
    </citation>
    <scope>NUCLEOTIDE SEQUENCE</scope>
    <source>
        <strain evidence="9">RCC4221</strain>
    </source>
</reference>
<evidence type="ECO:0000256" key="1">
    <source>
        <dbReference type="ARBA" id="ARBA00004173"/>
    </source>
</evidence>
<dbReference type="Proteomes" id="UP000009170">
    <property type="component" value="Unassembled WGS sequence"/>
</dbReference>
<feature type="region of interest" description="Disordered" evidence="8">
    <location>
        <begin position="63"/>
        <end position="98"/>
    </location>
</feature>
<dbReference type="GO" id="GO:0005763">
    <property type="term" value="C:mitochondrial small ribosomal subunit"/>
    <property type="evidence" value="ECO:0007669"/>
    <property type="project" value="TreeGrafter"/>
</dbReference>
<name>A0A090M3X6_OSTTA</name>
<evidence type="ECO:0000313" key="11">
    <source>
        <dbReference type="Proteomes" id="UP000009170"/>
    </source>
</evidence>
<sequence length="459" mass="49431">MSALFRASRDRCRRLVVDAVETSVTSVRGFSRVTSSIVHRSSLSDEQRRRVDRSETLESAFMRSDARPSDGRVSGRGRAHGRSFSTSTSETSDDQTSGRVVDLADDALSSTLPESASVKALVTAFDFVSASGEGGDGKKRSASAAAATTRRLLSRASDETLRAAIDSHRRVDVRGSRGSGKSVALARLVMRARADGWIVAYVPDGLELTRFSYFSKSAKEGCEGLWETPDCAMRVLKHIANVANEEALKSITVQGVIVKDNSVQKKGKGQSAPADEVKAKDMNLFDYAIAGSNDPEIAVDCAITVLDELRTLAKRGDHKVMFVVDQYNALFGPSDMHEVTGPRSRKNIPAKSLRMARAVIDVVDSALGDDAKHVAVTAACESVGVSKANTAASRPHESNVTIAVDTPRFSTEEITDLLREFKRVGIVSAVIDERTVQAMKALTGGNPVEIRNLASTLLR</sequence>
<keyword evidence="5" id="KW-0496">Mitochondrion</keyword>
<keyword evidence="6" id="KW-0687">Ribonucleoprotein</keyword>
<accession>A0A1Y5I3Q7</accession>
<evidence type="ECO:0000256" key="7">
    <source>
        <dbReference type="ARBA" id="ARBA00035140"/>
    </source>
</evidence>
<accession>A0A090M3X6</accession>
<keyword evidence="4 9" id="KW-0689">Ribosomal protein</keyword>
<gene>
    <name evidence="10" type="ORF">BE221DRAFT_194323</name>
    <name evidence="9" type="ORF">OT_ostta03g05740</name>
</gene>
<feature type="compositionally biased region" description="Low complexity" evidence="8">
    <location>
        <begin position="83"/>
        <end position="97"/>
    </location>
</feature>
<evidence type="ECO:0000256" key="5">
    <source>
        <dbReference type="ARBA" id="ARBA00023128"/>
    </source>
</evidence>
<dbReference type="FunCoup" id="A0A090M3X6">
    <property type="interactions" value="1653"/>
</dbReference>
<evidence type="ECO:0000256" key="8">
    <source>
        <dbReference type="SAM" id="MobiDB-lite"/>
    </source>
</evidence>